<evidence type="ECO:0000313" key="2">
    <source>
        <dbReference type="EMBL" id="KAK0588613.1"/>
    </source>
</evidence>
<dbReference type="Proteomes" id="UP001168877">
    <property type="component" value="Unassembled WGS sequence"/>
</dbReference>
<keyword evidence="3" id="KW-1185">Reference proteome</keyword>
<accession>A0AA39VSG3</accession>
<evidence type="ECO:0000256" key="1">
    <source>
        <dbReference type="SAM" id="MobiDB-lite"/>
    </source>
</evidence>
<evidence type="ECO:0000313" key="3">
    <source>
        <dbReference type="Proteomes" id="UP001168877"/>
    </source>
</evidence>
<name>A0AA39VSG3_ACESA</name>
<reference evidence="2" key="1">
    <citation type="journal article" date="2022" name="Plant J.">
        <title>Strategies of tolerance reflected in two North American maple genomes.</title>
        <authorList>
            <person name="McEvoy S.L."/>
            <person name="Sezen U.U."/>
            <person name="Trouern-Trend A."/>
            <person name="McMahon S.M."/>
            <person name="Schaberg P.G."/>
            <person name="Yang J."/>
            <person name="Wegrzyn J.L."/>
            <person name="Swenson N.G."/>
        </authorList>
    </citation>
    <scope>NUCLEOTIDE SEQUENCE</scope>
    <source>
        <strain evidence="2">NS2018</strain>
    </source>
</reference>
<proteinExistence type="predicted"/>
<feature type="compositionally biased region" description="Basic and acidic residues" evidence="1">
    <location>
        <begin position="44"/>
        <end position="56"/>
    </location>
</feature>
<dbReference type="EMBL" id="JAUESC010000381">
    <property type="protein sequence ID" value="KAK0588613.1"/>
    <property type="molecule type" value="Genomic_DNA"/>
</dbReference>
<reference evidence="2" key="2">
    <citation type="submission" date="2023-06" db="EMBL/GenBank/DDBJ databases">
        <authorList>
            <person name="Swenson N.G."/>
            <person name="Wegrzyn J.L."/>
            <person name="Mcevoy S.L."/>
        </authorList>
    </citation>
    <scope>NUCLEOTIDE SEQUENCE</scope>
    <source>
        <strain evidence="2">NS2018</strain>
        <tissue evidence="2">Leaf</tissue>
    </source>
</reference>
<sequence>MELIRAGDSRDTGKRNTKDKGKVIWVRRPKHRAMCPTPINAKVVLDKRSQLNKEDYNGNDSSTSSDEEQDRGLFSDSCPSRGESSIKVSKSIGIQGPGYDSEKGVIRGREIASEEDGEIHRTDYKAKDDNPMKESLISVILNIDEISSQDVTKVANSLEQTSPQNNAVDNVGTSGTPNVEENVLSLTEEVKEQGNGEHQTPIVTKKTRGKKKDLPSKLHSMQTRMSRNREKKEE</sequence>
<protein>
    <submittedName>
        <fullName evidence="2">Uncharacterized protein</fullName>
    </submittedName>
</protein>
<feature type="region of interest" description="Disordered" evidence="1">
    <location>
        <begin position="1"/>
        <end position="106"/>
    </location>
</feature>
<feature type="compositionally biased region" description="Basic and acidic residues" evidence="1">
    <location>
        <begin position="1"/>
        <end position="22"/>
    </location>
</feature>
<dbReference type="AlphaFoldDB" id="A0AA39VSG3"/>
<organism evidence="2 3">
    <name type="scientific">Acer saccharum</name>
    <name type="common">Sugar maple</name>
    <dbReference type="NCBI Taxonomy" id="4024"/>
    <lineage>
        <taxon>Eukaryota</taxon>
        <taxon>Viridiplantae</taxon>
        <taxon>Streptophyta</taxon>
        <taxon>Embryophyta</taxon>
        <taxon>Tracheophyta</taxon>
        <taxon>Spermatophyta</taxon>
        <taxon>Magnoliopsida</taxon>
        <taxon>eudicotyledons</taxon>
        <taxon>Gunneridae</taxon>
        <taxon>Pentapetalae</taxon>
        <taxon>rosids</taxon>
        <taxon>malvids</taxon>
        <taxon>Sapindales</taxon>
        <taxon>Sapindaceae</taxon>
        <taxon>Hippocastanoideae</taxon>
        <taxon>Acereae</taxon>
        <taxon>Acer</taxon>
    </lineage>
</organism>
<gene>
    <name evidence="2" type="ORF">LWI29_003213</name>
</gene>
<feature type="region of interest" description="Disordered" evidence="1">
    <location>
        <begin position="190"/>
        <end position="234"/>
    </location>
</feature>
<comment type="caution">
    <text evidence="2">The sequence shown here is derived from an EMBL/GenBank/DDBJ whole genome shotgun (WGS) entry which is preliminary data.</text>
</comment>
<feature type="region of interest" description="Disordered" evidence="1">
    <location>
        <begin position="159"/>
        <end position="178"/>
    </location>
</feature>